<reference evidence="2" key="1">
    <citation type="submission" date="2021-05" db="EMBL/GenBank/DDBJ databases">
        <authorList>
            <person name="Tanabe Y."/>
        </authorList>
    </citation>
    <scope>NUCLEOTIDE SEQUENCE</scope>
    <source>
        <strain evidence="2">BOTRYCO-1</strain>
    </source>
</reference>
<organism evidence="2 3">
    <name type="scientific">Candidatus Phycosocius spiralis</name>
    <dbReference type="NCBI Taxonomy" id="2815099"/>
    <lineage>
        <taxon>Bacteria</taxon>
        <taxon>Pseudomonadati</taxon>
        <taxon>Pseudomonadota</taxon>
        <taxon>Alphaproteobacteria</taxon>
        <taxon>Caulobacterales</taxon>
        <taxon>Caulobacterales incertae sedis</taxon>
        <taxon>Candidatus Phycosocius</taxon>
    </lineage>
</organism>
<sequence length="186" mass="20653">MADWAADVIKIEPPGGDPIRQFFETIGSDISDNPVFDLDNRGKLSIIIDITQEDGRGIVRKLATQADNFITNVHPASLTKAGLAFAPLAGLNPRLIYANVTGYGLEGPDVDRAGFDIAAFWALSSWAHLTTPKDRPFPFSHWSWRPYLLYFYGGWPVGSPICTPNHWQRTPNKHLIVALSDLYIGF</sequence>
<evidence type="ECO:0000313" key="2">
    <source>
        <dbReference type="EMBL" id="GIU66041.1"/>
    </source>
</evidence>
<protein>
    <recommendedName>
        <fullName evidence="4">CoA transferase</fullName>
    </recommendedName>
</protein>
<keyword evidence="3" id="KW-1185">Reference proteome</keyword>
<dbReference type="Gene3D" id="3.40.50.10540">
    <property type="entry name" value="Crotonobetainyl-coa:carnitine coa-transferase, domain 1"/>
    <property type="match status" value="1"/>
</dbReference>
<dbReference type="EMBL" id="BPFZ01000001">
    <property type="protein sequence ID" value="GIU66041.1"/>
    <property type="molecule type" value="Genomic_DNA"/>
</dbReference>
<accession>A0ABQ4PSQ9</accession>
<evidence type="ECO:0000256" key="1">
    <source>
        <dbReference type="ARBA" id="ARBA00022679"/>
    </source>
</evidence>
<dbReference type="SUPFAM" id="SSF89796">
    <property type="entry name" value="CoA-transferase family III (CaiB/BaiF)"/>
    <property type="match status" value="1"/>
</dbReference>
<name>A0ABQ4PSQ9_9PROT</name>
<dbReference type="InterPro" id="IPR023606">
    <property type="entry name" value="CoA-Trfase_III_dom_1_sf"/>
</dbReference>
<evidence type="ECO:0008006" key="4">
    <source>
        <dbReference type="Google" id="ProtNLM"/>
    </source>
</evidence>
<dbReference type="InterPro" id="IPR003673">
    <property type="entry name" value="CoA-Trfase_fam_III"/>
</dbReference>
<dbReference type="Pfam" id="PF02515">
    <property type="entry name" value="CoA_transf_3"/>
    <property type="match status" value="1"/>
</dbReference>
<gene>
    <name evidence="2" type="ORF">PsB1_0195</name>
</gene>
<comment type="caution">
    <text evidence="2">The sequence shown here is derived from an EMBL/GenBank/DDBJ whole genome shotgun (WGS) entry which is preliminary data.</text>
</comment>
<dbReference type="InterPro" id="IPR050483">
    <property type="entry name" value="CoA-transferase_III_domain"/>
</dbReference>
<evidence type="ECO:0000313" key="3">
    <source>
        <dbReference type="Proteomes" id="UP001161064"/>
    </source>
</evidence>
<dbReference type="PANTHER" id="PTHR48207">
    <property type="entry name" value="SUCCINATE--HYDROXYMETHYLGLUTARATE COA-TRANSFERASE"/>
    <property type="match status" value="1"/>
</dbReference>
<dbReference type="PANTHER" id="PTHR48207:SF3">
    <property type="entry name" value="SUCCINATE--HYDROXYMETHYLGLUTARATE COA-TRANSFERASE"/>
    <property type="match status" value="1"/>
</dbReference>
<dbReference type="Proteomes" id="UP001161064">
    <property type="component" value="Unassembled WGS sequence"/>
</dbReference>
<proteinExistence type="predicted"/>
<reference evidence="2" key="2">
    <citation type="journal article" date="2023" name="ISME Commun">
        <title>Characterization of a bloom-associated alphaproteobacterial lineage, 'Candidatus Phycosocius': insights into freshwater algal-bacterial interactions.</title>
        <authorList>
            <person name="Tanabe Y."/>
            <person name="Yamaguchi H."/>
            <person name="Yoshida M."/>
            <person name="Kai A."/>
            <person name="Okazaki Y."/>
        </authorList>
    </citation>
    <scope>NUCLEOTIDE SEQUENCE</scope>
    <source>
        <strain evidence="2">BOTRYCO-1</strain>
    </source>
</reference>
<keyword evidence="1" id="KW-0808">Transferase</keyword>